<evidence type="ECO:0000256" key="1">
    <source>
        <dbReference type="SAM" id="MobiDB-lite"/>
    </source>
</evidence>
<dbReference type="AlphaFoldDB" id="Q2NAV2"/>
<evidence type="ECO:0000313" key="3">
    <source>
        <dbReference type="EMBL" id="ABC63189.1"/>
    </source>
</evidence>
<feature type="chain" id="PRO_5004213149" evidence="2">
    <location>
        <begin position="27"/>
        <end position="100"/>
    </location>
</feature>
<dbReference type="RefSeq" id="WP_011414025.1">
    <property type="nucleotide sequence ID" value="NC_007722.1"/>
</dbReference>
<dbReference type="Proteomes" id="UP000008808">
    <property type="component" value="Chromosome"/>
</dbReference>
<dbReference type="KEGG" id="eli:ELI_05485"/>
<feature type="compositionally biased region" description="Basic and acidic residues" evidence="1">
    <location>
        <begin position="47"/>
        <end position="81"/>
    </location>
</feature>
<name>Q2NAV2_ERYLH</name>
<feature type="signal peptide" evidence="2">
    <location>
        <begin position="1"/>
        <end position="26"/>
    </location>
</feature>
<reference evidence="4" key="1">
    <citation type="journal article" date="2009" name="J. Bacteriol.">
        <title>Complete genome sequence of Erythrobacter litoralis HTCC2594.</title>
        <authorList>
            <person name="Oh H.M."/>
            <person name="Giovannoni S.J."/>
            <person name="Ferriera S."/>
            <person name="Johnson J."/>
            <person name="Cho J.C."/>
        </authorList>
    </citation>
    <scope>NUCLEOTIDE SEQUENCE [LARGE SCALE GENOMIC DNA]</scope>
    <source>
        <strain evidence="4">HTCC2594</strain>
    </source>
</reference>
<dbReference type="STRING" id="314225.ELI_05485"/>
<proteinExistence type="predicted"/>
<dbReference type="EMBL" id="CP000157">
    <property type="protein sequence ID" value="ABC63189.1"/>
    <property type="molecule type" value="Genomic_DNA"/>
</dbReference>
<evidence type="ECO:0000313" key="4">
    <source>
        <dbReference type="Proteomes" id="UP000008808"/>
    </source>
</evidence>
<sequence length="100" mass="11024">MTPSKRTLILILGTVATLGMTPMAQAFEPVGTTSGFASRIDRAGFAERRAERRTERRAEKQRAERDAARNVEAERALKADSHPSSQQTRVEGKADPEGRD</sequence>
<accession>Q2NAV2</accession>
<evidence type="ECO:0000256" key="2">
    <source>
        <dbReference type="SAM" id="SignalP"/>
    </source>
</evidence>
<feature type="region of interest" description="Disordered" evidence="1">
    <location>
        <begin position="47"/>
        <end position="100"/>
    </location>
</feature>
<feature type="compositionally biased region" description="Basic and acidic residues" evidence="1">
    <location>
        <begin position="90"/>
        <end position="100"/>
    </location>
</feature>
<protein>
    <submittedName>
        <fullName evidence="3">Uncharacterized protein</fullName>
    </submittedName>
</protein>
<gene>
    <name evidence="3" type="ordered locus">ELI_05485</name>
</gene>
<organism evidence="3 4">
    <name type="scientific">Erythrobacter litoralis (strain HTCC2594)</name>
    <dbReference type="NCBI Taxonomy" id="314225"/>
    <lineage>
        <taxon>Bacteria</taxon>
        <taxon>Pseudomonadati</taxon>
        <taxon>Pseudomonadota</taxon>
        <taxon>Alphaproteobacteria</taxon>
        <taxon>Sphingomonadales</taxon>
        <taxon>Erythrobacteraceae</taxon>
        <taxon>Erythrobacter/Porphyrobacter group</taxon>
        <taxon>Erythrobacter</taxon>
    </lineage>
</organism>
<keyword evidence="4" id="KW-1185">Reference proteome</keyword>
<keyword evidence="2" id="KW-0732">Signal</keyword>
<dbReference type="HOGENOM" id="CLU_2301533_0_0_5"/>